<feature type="transmembrane region" description="Helical" evidence="1">
    <location>
        <begin position="48"/>
        <end position="70"/>
    </location>
</feature>
<keyword evidence="3" id="KW-1185">Reference proteome</keyword>
<sequence length="149" mass="16799">MTLKHKTIQPTSPILRPSLPHLLGRCACSYEHQNPEANLRKFDFVGHVLVFIILESGFLGLAYCCLMWPIPIYSLPSTSSTEIKAITTVITVVWHMYTTFVVKDIALSVLSAECMAQYWHTGQLMPNKTDKVLQIESGLLVQTSHFFTT</sequence>
<keyword evidence="1" id="KW-0812">Transmembrane</keyword>
<dbReference type="AlphaFoldDB" id="A0A9P6BVZ6"/>
<evidence type="ECO:0000313" key="3">
    <source>
        <dbReference type="Proteomes" id="UP000807342"/>
    </source>
</evidence>
<evidence type="ECO:0000256" key="1">
    <source>
        <dbReference type="SAM" id="Phobius"/>
    </source>
</evidence>
<keyword evidence="1" id="KW-0472">Membrane</keyword>
<name>A0A9P6BVZ6_9AGAR</name>
<dbReference type="EMBL" id="MU153188">
    <property type="protein sequence ID" value="KAF9439900.1"/>
    <property type="molecule type" value="Genomic_DNA"/>
</dbReference>
<reference evidence="2" key="1">
    <citation type="submission" date="2020-11" db="EMBL/GenBank/DDBJ databases">
        <authorList>
            <consortium name="DOE Joint Genome Institute"/>
            <person name="Ahrendt S."/>
            <person name="Riley R."/>
            <person name="Andreopoulos W."/>
            <person name="Labutti K."/>
            <person name="Pangilinan J."/>
            <person name="Ruiz-Duenas F.J."/>
            <person name="Barrasa J.M."/>
            <person name="Sanchez-Garcia M."/>
            <person name="Camarero S."/>
            <person name="Miyauchi S."/>
            <person name="Serrano A."/>
            <person name="Linde D."/>
            <person name="Babiker R."/>
            <person name="Drula E."/>
            <person name="Ayuso-Fernandez I."/>
            <person name="Pacheco R."/>
            <person name="Padilla G."/>
            <person name="Ferreira P."/>
            <person name="Barriuso J."/>
            <person name="Kellner H."/>
            <person name="Castanera R."/>
            <person name="Alfaro M."/>
            <person name="Ramirez L."/>
            <person name="Pisabarro A.G."/>
            <person name="Kuo A."/>
            <person name="Tritt A."/>
            <person name="Lipzen A."/>
            <person name="He G."/>
            <person name="Yan M."/>
            <person name="Ng V."/>
            <person name="Cullen D."/>
            <person name="Martin F."/>
            <person name="Rosso M.-N."/>
            <person name="Henrissat B."/>
            <person name="Hibbett D."/>
            <person name="Martinez A.T."/>
            <person name="Grigoriev I.V."/>
        </authorList>
    </citation>
    <scope>NUCLEOTIDE SEQUENCE</scope>
    <source>
        <strain evidence="2">MF-IS2</strain>
    </source>
</reference>
<accession>A0A9P6BVZ6</accession>
<keyword evidence="1" id="KW-1133">Transmembrane helix</keyword>
<dbReference type="Proteomes" id="UP000807342">
    <property type="component" value="Unassembled WGS sequence"/>
</dbReference>
<comment type="caution">
    <text evidence="2">The sequence shown here is derived from an EMBL/GenBank/DDBJ whole genome shotgun (WGS) entry which is preliminary data.</text>
</comment>
<organism evidence="2 3">
    <name type="scientific">Macrolepiota fuliginosa MF-IS2</name>
    <dbReference type="NCBI Taxonomy" id="1400762"/>
    <lineage>
        <taxon>Eukaryota</taxon>
        <taxon>Fungi</taxon>
        <taxon>Dikarya</taxon>
        <taxon>Basidiomycota</taxon>
        <taxon>Agaricomycotina</taxon>
        <taxon>Agaricomycetes</taxon>
        <taxon>Agaricomycetidae</taxon>
        <taxon>Agaricales</taxon>
        <taxon>Agaricineae</taxon>
        <taxon>Agaricaceae</taxon>
        <taxon>Macrolepiota</taxon>
    </lineage>
</organism>
<evidence type="ECO:0000313" key="2">
    <source>
        <dbReference type="EMBL" id="KAF9439900.1"/>
    </source>
</evidence>
<dbReference type="OrthoDB" id="3114764at2759"/>
<proteinExistence type="predicted"/>
<protein>
    <submittedName>
        <fullName evidence="2">Uncharacterized protein</fullName>
    </submittedName>
</protein>
<gene>
    <name evidence="2" type="ORF">P691DRAFT_768636</name>
</gene>